<evidence type="ECO:0000256" key="1">
    <source>
        <dbReference type="SAM" id="MobiDB-lite"/>
    </source>
</evidence>
<sequence>MSSGRTSKAARHLRVDHHHRSPKSEMGLTGKRKRDADVEMLRSSPIFTSNPARLNLLLETLRIINHNLPLKTVEYEESRLLEALVVKEEMKTVVNAKRVKESIIELYQATKKEMLEYLADKTSDDKYLGVRVYLIDKEGQFNSVLLGTRKFNPASSDRDSGIRTPFKRWLTNMLTDFNLEPRNFYGAGSDAGGDVRYMQRSELKLKWEWCFAHMLHAATKES</sequence>
<protein>
    <submittedName>
        <fullName evidence="2">Uncharacterized protein</fullName>
    </submittedName>
</protein>
<feature type="region of interest" description="Disordered" evidence="1">
    <location>
        <begin position="1"/>
        <end position="34"/>
    </location>
</feature>
<dbReference type="Proteomes" id="UP000198211">
    <property type="component" value="Unassembled WGS sequence"/>
</dbReference>
<evidence type="ECO:0000313" key="2">
    <source>
        <dbReference type="EMBL" id="OWZ21838.1"/>
    </source>
</evidence>
<evidence type="ECO:0000313" key="3">
    <source>
        <dbReference type="Proteomes" id="UP000198211"/>
    </source>
</evidence>
<feature type="compositionally biased region" description="Basic residues" evidence="1">
    <location>
        <begin position="8"/>
        <end position="21"/>
    </location>
</feature>
<gene>
    <name evidence="2" type="ORF">PHMEG_0003546</name>
</gene>
<dbReference type="EMBL" id="NBNE01000184">
    <property type="protein sequence ID" value="OWZ21838.1"/>
    <property type="molecule type" value="Genomic_DNA"/>
</dbReference>
<reference evidence="3" key="1">
    <citation type="submission" date="2017-03" db="EMBL/GenBank/DDBJ databases">
        <title>Phytopthora megakarya and P. palmivora, two closely related causual agents of cacao black pod achieved similar genome size and gene model numbers by different mechanisms.</title>
        <authorList>
            <person name="Ali S."/>
            <person name="Shao J."/>
            <person name="Larry D.J."/>
            <person name="Kronmiller B."/>
            <person name="Shen D."/>
            <person name="Strem M.D."/>
            <person name="Melnick R.L."/>
            <person name="Guiltinan M.J."/>
            <person name="Tyler B.M."/>
            <person name="Meinhardt L.W."/>
            <person name="Bailey B.A."/>
        </authorList>
    </citation>
    <scope>NUCLEOTIDE SEQUENCE [LARGE SCALE GENOMIC DNA]</scope>
    <source>
        <strain evidence="3">zdho120</strain>
    </source>
</reference>
<proteinExistence type="predicted"/>
<dbReference type="AlphaFoldDB" id="A0A225WXQ6"/>
<dbReference type="OrthoDB" id="162805at2759"/>
<comment type="caution">
    <text evidence="2">The sequence shown here is derived from an EMBL/GenBank/DDBJ whole genome shotgun (WGS) entry which is preliminary data.</text>
</comment>
<accession>A0A225WXQ6</accession>
<keyword evidence="3" id="KW-1185">Reference proteome</keyword>
<organism evidence="2 3">
    <name type="scientific">Phytophthora megakarya</name>
    <dbReference type="NCBI Taxonomy" id="4795"/>
    <lineage>
        <taxon>Eukaryota</taxon>
        <taxon>Sar</taxon>
        <taxon>Stramenopiles</taxon>
        <taxon>Oomycota</taxon>
        <taxon>Peronosporomycetes</taxon>
        <taxon>Peronosporales</taxon>
        <taxon>Peronosporaceae</taxon>
        <taxon>Phytophthora</taxon>
    </lineage>
</organism>
<name>A0A225WXQ6_9STRA</name>